<dbReference type="Pfam" id="PF00134">
    <property type="entry name" value="Cyclin_N"/>
    <property type="match status" value="1"/>
</dbReference>
<reference evidence="3" key="1">
    <citation type="submission" date="2021-04" db="EMBL/GenBank/DDBJ databases">
        <authorList>
            <consortium name="Molecular Ecology Group"/>
        </authorList>
    </citation>
    <scope>NUCLEOTIDE SEQUENCE</scope>
</reference>
<dbReference type="InterPro" id="IPR013763">
    <property type="entry name" value="Cyclin-like_dom"/>
</dbReference>
<dbReference type="Proteomes" id="UP000678393">
    <property type="component" value="Unassembled WGS sequence"/>
</dbReference>
<protein>
    <recommendedName>
        <fullName evidence="2">Cyclin-like domain-containing protein</fullName>
    </recommendedName>
</protein>
<dbReference type="InterPro" id="IPR006671">
    <property type="entry name" value="Cyclin_N"/>
</dbReference>
<keyword evidence="1" id="KW-0195">Cyclin</keyword>
<dbReference type="PANTHER" id="PTHR10177">
    <property type="entry name" value="CYCLINS"/>
    <property type="match status" value="1"/>
</dbReference>
<keyword evidence="4" id="KW-1185">Reference proteome</keyword>
<dbReference type="AlphaFoldDB" id="A0A8S3YLJ8"/>
<dbReference type="FunFam" id="1.10.472.10:FF:000006">
    <property type="entry name" value="Cyclin I"/>
    <property type="match status" value="1"/>
</dbReference>
<evidence type="ECO:0000256" key="1">
    <source>
        <dbReference type="RuleBase" id="RU000383"/>
    </source>
</evidence>
<dbReference type="EMBL" id="CAJHNH020000363">
    <property type="protein sequence ID" value="CAG5117188.1"/>
    <property type="molecule type" value="Genomic_DNA"/>
</dbReference>
<dbReference type="InterPro" id="IPR036915">
    <property type="entry name" value="Cyclin-like_sf"/>
</dbReference>
<proteinExistence type="inferred from homology"/>
<dbReference type="OrthoDB" id="769138at2759"/>
<feature type="domain" description="Cyclin-like" evidence="2">
    <location>
        <begin position="51"/>
        <end position="137"/>
    </location>
</feature>
<sequence>MDRLNSGLDARRVMHMLSSNLDKERNMWKPAVIKSSGDQGITEQQRDEAAAWLAYLAANFKFLPETCGLAIQLMDRVLHLVKVRSKYLQCVAVTCLYIAAKTLEEDENIPPTPDLVRKSRCGCSFAEITRMEMVILNKLNWEIRMPSAVDFLHTIHVVLIMHYPHLLSSQNNQSPSEHLAAVMRKMIRCLAWHGLLHYRPSAIALALISLELEQITPGWLRLVLALQRMTNIGSEQFMQCRETMADFLGHHSQATSMYKSRTSSSSAPQSKKRKVEHVVHEADDENIYDGIKRLYSEDTFVCPSGPPLKGNGCMDKPALRTSCSLEMHQDNDETINLTRKLVLVN</sequence>
<dbReference type="SUPFAM" id="SSF47954">
    <property type="entry name" value="Cyclin-like"/>
    <property type="match status" value="1"/>
</dbReference>
<dbReference type="Gene3D" id="1.10.472.10">
    <property type="entry name" value="Cyclin-like"/>
    <property type="match status" value="2"/>
</dbReference>
<comment type="similarity">
    <text evidence="1">Belongs to the cyclin family.</text>
</comment>
<dbReference type="SMART" id="SM00385">
    <property type="entry name" value="CYCLIN"/>
    <property type="match status" value="1"/>
</dbReference>
<comment type="caution">
    <text evidence="3">The sequence shown here is derived from an EMBL/GenBank/DDBJ whole genome shotgun (WGS) entry which is preliminary data.</text>
</comment>
<dbReference type="InterPro" id="IPR039361">
    <property type="entry name" value="Cyclin"/>
</dbReference>
<evidence type="ECO:0000259" key="2">
    <source>
        <dbReference type="SMART" id="SM00385"/>
    </source>
</evidence>
<gene>
    <name evidence="3" type="ORF">CUNI_LOCUS2746</name>
</gene>
<name>A0A8S3YLJ8_9EUPU</name>
<evidence type="ECO:0000313" key="3">
    <source>
        <dbReference type="EMBL" id="CAG5117188.1"/>
    </source>
</evidence>
<accession>A0A8S3YLJ8</accession>
<organism evidence="3 4">
    <name type="scientific">Candidula unifasciata</name>
    <dbReference type="NCBI Taxonomy" id="100452"/>
    <lineage>
        <taxon>Eukaryota</taxon>
        <taxon>Metazoa</taxon>
        <taxon>Spiralia</taxon>
        <taxon>Lophotrochozoa</taxon>
        <taxon>Mollusca</taxon>
        <taxon>Gastropoda</taxon>
        <taxon>Heterobranchia</taxon>
        <taxon>Euthyneura</taxon>
        <taxon>Panpulmonata</taxon>
        <taxon>Eupulmonata</taxon>
        <taxon>Stylommatophora</taxon>
        <taxon>Helicina</taxon>
        <taxon>Helicoidea</taxon>
        <taxon>Geomitridae</taxon>
        <taxon>Candidula</taxon>
    </lineage>
</organism>
<evidence type="ECO:0000313" key="4">
    <source>
        <dbReference type="Proteomes" id="UP000678393"/>
    </source>
</evidence>